<organism evidence="1 2">
    <name type="scientific">Lodderomyces elongisporus (strain ATCC 11503 / CBS 2605 / JCM 1781 / NBRC 1676 / NRRL YB-4239)</name>
    <name type="common">Yeast</name>
    <name type="synonym">Saccharomyces elongisporus</name>
    <dbReference type="NCBI Taxonomy" id="379508"/>
    <lineage>
        <taxon>Eukaryota</taxon>
        <taxon>Fungi</taxon>
        <taxon>Dikarya</taxon>
        <taxon>Ascomycota</taxon>
        <taxon>Saccharomycotina</taxon>
        <taxon>Pichiomycetes</taxon>
        <taxon>Debaryomycetaceae</taxon>
        <taxon>Candida/Lodderomyces clade</taxon>
        <taxon>Lodderomyces</taxon>
    </lineage>
</organism>
<name>A5DTR3_LODEL</name>
<proteinExistence type="predicted"/>
<dbReference type="VEuPathDB" id="FungiDB:LELG_00749"/>
<dbReference type="Proteomes" id="UP000001996">
    <property type="component" value="Unassembled WGS sequence"/>
</dbReference>
<protein>
    <submittedName>
        <fullName evidence="1">Uncharacterized protein</fullName>
    </submittedName>
</protein>
<accession>A5DTR3</accession>
<reference evidence="1 2" key="1">
    <citation type="journal article" date="2009" name="Nature">
        <title>Evolution of pathogenicity and sexual reproduction in eight Candida genomes.</title>
        <authorList>
            <person name="Butler G."/>
            <person name="Rasmussen M.D."/>
            <person name="Lin M.F."/>
            <person name="Santos M.A."/>
            <person name="Sakthikumar S."/>
            <person name="Munro C.A."/>
            <person name="Rheinbay E."/>
            <person name="Grabherr M."/>
            <person name="Forche A."/>
            <person name="Reedy J.L."/>
            <person name="Agrafioti I."/>
            <person name="Arnaud M.B."/>
            <person name="Bates S."/>
            <person name="Brown A.J."/>
            <person name="Brunke S."/>
            <person name="Costanzo M.C."/>
            <person name="Fitzpatrick D.A."/>
            <person name="de Groot P.W."/>
            <person name="Harris D."/>
            <person name="Hoyer L.L."/>
            <person name="Hube B."/>
            <person name="Klis F.M."/>
            <person name="Kodira C."/>
            <person name="Lennard N."/>
            <person name="Logue M.E."/>
            <person name="Martin R."/>
            <person name="Neiman A.M."/>
            <person name="Nikolaou E."/>
            <person name="Quail M.A."/>
            <person name="Quinn J."/>
            <person name="Santos M.C."/>
            <person name="Schmitzberger F.F."/>
            <person name="Sherlock G."/>
            <person name="Shah P."/>
            <person name="Silverstein K.A."/>
            <person name="Skrzypek M.S."/>
            <person name="Soll D."/>
            <person name="Staggs R."/>
            <person name="Stansfield I."/>
            <person name="Stumpf M.P."/>
            <person name="Sudbery P.E."/>
            <person name="Srikantha T."/>
            <person name="Zeng Q."/>
            <person name="Berman J."/>
            <person name="Berriman M."/>
            <person name="Heitman J."/>
            <person name="Gow N.A."/>
            <person name="Lorenz M.C."/>
            <person name="Birren B.W."/>
            <person name="Kellis M."/>
            <person name="Cuomo C.A."/>
        </authorList>
    </citation>
    <scope>NUCLEOTIDE SEQUENCE [LARGE SCALE GENOMIC DNA]</scope>
    <source>
        <strain evidence="2">ATCC 11503 / BCRC 21390 / CBS 2605 / JCM 1781 / NBRC 1676 / NRRL YB-4239</strain>
    </source>
</reference>
<sequence length="164" mass="19271">MGPLCAYDNLRAPEPVILRDKYNFNIWKENFLHYASFVTDDDIANYLTDDSTEPPATVENLTAILNFLYVKTLTKKIQEQLQLKLLRNKAAFLWLVDTYGELVPFEQIEFIADRLEKVHDNAVDIDLRFTIFGQVWTYLMSQGVQGRDCLRHFLWLNPKTDFFI</sequence>
<evidence type="ECO:0000313" key="1">
    <source>
        <dbReference type="EMBL" id="EDK42571.1"/>
    </source>
</evidence>
<gene>
    <name evidence="1" type="ORF">LELG_00749</name>
</gene>
<dbReference type="AlphaFoldDB" id="A5DTR3"/>
<dbReference type="EMBL" id="CH981524">
    <property type="protein sequence ID" value="EDK42571.1"/>
    <property type="molecule type" value="Genomic_DNA"/>
</dbReference>
<evidence type="ECO:0000313" key="2">
    <source>
        <dbReference type="Proteomes" id="UP000001996"/>
    </source>
</evidence>
<keyword evidence="2" id="KW-1185">Reference proteome</keyword>
<dbReference type="HOGENOM" id="CLU_1619336_0_0_1"/>
<dbReference type="InParanoid" id="A5DTR3"/>